<dbReference type="EMBL" id="GFPF01004691">
    <property type="protein sequence ID" value="MAA15837.1"/>
    <property type="molecule type" value="Transcribed_RNA"/>
</dbReference>
<dbReference type="Pfam" id="PF11229">
    <property type="entry name" value="Focadhesin"/>
    <property type="match status" value="1"/>
</dbReference>
<dbReference type="SUPFAM" id="SSF48371">
    <property type="entry name" value="ARM repeat"/>
    <property type="match status" value="2"/>
</dbReference>
<dbReference type="InterPro" id="IPR045163">
    <property type="entry name" value="Focadhesin/RST1"/>
</dbReference>
<evidence type="ECO:0000313" key="3">
    <source>
        <dbReference type="EMBL" id="MAA15837.1"/>
    </source>
</evidence>
<dbReference type="PANTHER" id="PTHR16212:SF4">
    <property type="entry name" value="FOCADHESIN"/>
    <property type="match status" value="1"/>
</dbReference>
<dbReference type="InterPro" id="IPR021392">
    <property type="entry name" value="Focadhesin_C"/>
</dbReference>
<dbReference type="GO" id="GO:0060147">
    <property type="term" value="P:regulation of post-transcriptional gene silencing"/>
    <property type="evidence" value="ECO:0007669"/>
    <property type="project" value="InterPro"/>
</dbReference>
<name>A0A224YDR3_9ACAR</name>
<dbReference type="InterPro" id="IPR022542">
    <property type="entry name" value="FOCAD/RST1_DUF3730"/>
</dbReference>
<organism evidence="3">
    <name type="scientific">Rhipicephalus zambeziensis</name>
    <dbReference type="NCBI Taxonomy" id="60191"/>
    <lineage>
        <taxon>Eukaryota</taxon>
        <taxon>Metazoa</taxon>
        <taxon>Ecdysozoa</taxon>
        <taxon>Arthropoda</taxon>
        <taxon>Chelicerata</taxon>
        <taxon>Arachnida</taxon>
        <taxon>Acari</taxon>
        <taxon>Parasitiformes</taxon>
        <taxon>Ixodida</taxon>
        <taxon>Ixodoidea</taxon>
        <taxon>Ixodidae</taxon>
        <taxon>Rhipicephalinae</taxon>
        <taxon>Rhipicephalus</taxon>
        <taxon>Rhipicephalus</taxon>
    </lineage>
</organism>
<feature type="domain" description="DUF3730" evidence="2">
    <location>
        <begin position="446"/>
        <end position="666"/>
    </location>
</feature>
<dbReference type="InterPro" id="IPR016024">
    <property type="entry name" value="ARM-type_fold"/>
</dbReference>
<dbReference type="PANTHER" id="PTHR16212">
    <property type="entry name" value="FOCADHESIN FAMILY MEMBER"/>
    <property type="match status" value="1"/>
</dbReference>
<feature type="domain" description="Focadhesin C-terminal" evidence="1">
    <location>
        <begin position="1152"/>
        <end position="1418"/>
    </location>
</feature>
<evidence type="ECO:0000259" key="2">
    <source>
        <dbReference type="Pfam" id="PF12530"/>
    </source>
</evidence>
<dbReference type="Pfam" id="PF12530">
    <property type="entry name" value="DUF3730"/>
    <property type="match status" value="1"/>
</dbReference>
<evidence type="ECO:0000259" key="1">
    <source>
        <dbReference type="Pfam" id="PF11229"/>
    </source>
</evidence>
<accession>A0A224YDR3</accession>
<protein>
    <submittedName>
        <fullName evidence="3">Protein, containing DUF3028 domain</fullName>
    </submittedName>
</protein>
<reference evidence="3" key="1">
    <citation type="journal article" date="2017" name="Parasit. Vectors">
        <title>Sialotranscriptomics of Rhipicephalus zambeziensis reveals intricate expression profiles of secretory proteins and suggests tight temporal transcriptional regulation during blood-feeding.</title>
        <authorList>
            <person name="de Castro M.H."/>
            <person name="de Klerk D."/>
            <person name="Pienaar R."/>
            <person name="Rees D.J.G."/>
            <person name="Mans B.J."/>
        </authorList>
    </citation>
    <scope>NUCLEOTIDE SEQUENCE</scope>
    <source>
        <tissue evidence="3">Salivary glands</tissue>
    </source>
</reference>
<sequence>MDDVRAMLSFDASCVQRKAVNKLLQQIVHQLKPGDVPLSADAAKRIPELELLVEQCGGQPECCEALVSLVVAGHLEWRFALGQLLGACTAQADGQPSGAIAAVGRLLTLHMRGVLQADAYRCPFALRSHPLVLVLRERPDCWDAVLQTVQEALDECSTSQDEALLEMLRPLLLHCLVGPIQPTEHRPLRLWLWLALAQHWPRWLGALLPWMPLCSVGVRWQLQVLEQLLGRVAPPSDGYCALQSLAACLLALDVNLNCRPVLQALLKCLHSQTRKDVDAQLVWDACLVLVAVLLTRAPTSCLAVLLDVCDALLGERWEGVARCLALPLCQLPQGLQGRAAALLARLTTTGSEEGSPCTAPLVLPSSHPLVAGALFAAQCLRASPTACLERWRCLRCVLPGRDGALLSLLVASSTLVGSWTPSEAQLSLEFLRQEVDACAQLSPSVLPLLLYVLGRSHCPATLTLVLRSLADTADHKYALGPLWSGVRALSAHHPVLASMLLPSLATLCVRQPQALPLLLQMLGDSPDKTDDSLALAKAQAIDVLLQHSASQHGANLLKPLVSLVASCRTDRQGATVVLALRSLQQLCTAEVVNVRTTLSSVVPKLWKDDRPLVVRAVCELMSVVPMVSVPTVEYERYEQDTAGRLWRLAVTPEAAAVVRGGAFRALAAFPANCHSLKNMPAEAKVNLKVPASKTPMDLGRSPEELLTYTPGHCFLDLLVTIEDDQILHDYGQLLSSLVKHEVSQLPRSVYTTSRVAPSASSSDASVRTSIAAQLCTLYEANRFPAIQGSLAVGTLLTYEPPATSRAKPGSSLHEGYMRLLPSLLQDVPVDGADWARCLAVNPAWGAWVRRAFRAAEETRRRELKDEAEAEATSWLWARDTLTDAIKANCTGRASQQGNALLALCALLEATTEHLQGLDTGARRQAARNHTAWAHALLDLVSHCCGLTREQPPDRTHSFQWLLKSSSGMLVRGCASMAVGGLLSLLHRRDPHCVVPLLEALAERLLAAEGGPTGQLLTGAGLAACVSAVVRLGLMDAASDAGVRAVVLRVVKQLLSTCLGNTVSEPKPGQLLCLALCLGSLVPVARGDEELWQMVIDSCTLFCQDLHAADPDTCSFEVRCVCTSLVVCSAAQGLLSLSSVEELLLWFEKRRQEDPQCQGTALSVGLLVRTLVEKKHPKGPLLWSSLLPHWVETMLAQNQPTLGRLAALRGLSMMLGANNQLMVGIEAADEHPSERRQVQEQLVRLLSRSSARDVALAGCAAWTVGQLCAGSHAGSASSVPLSYSYLGETSVLRPLVDFLAASIKAGSWNGRTKACLRALDQDFGRALPPLSWTSLLVPLLRDCPSETGLPDLVLSVTLRSASSSPAMAAFLAACAAPPLLHSLPSSSLERLLCGLPTVVKSAPSSKLAPFLELATVRALKPGGLVILQGVETLLGDDGSELPPGARGALCELLTVVARRFQDDVWDAQQRALLPALGRCAVRLAPDSRAALLDSLENLPLLLALQCHLAAAGKAPPGCNIFSLATSLSGESDGQVLWLLSQCLRFPEPVAEEVGRQMRWFADCLVAIKEGALQQEHKLLRFQLCLLSLITLGLSRVQLPVSSRLAACGHLERDLWSLLPEALATLLLGTQSCWRDVINMVLEWLSEMLALEVPTDVHQLLLSCACRLRFTPEYGSSWTQLLSGRLA</sequence>
<proteinExistence type="predicted"/>